<accession>A0A7W9M2S8</accession>
<dbReference type="InterPro" id="IPR003776">
    <property type="entry name" value="YcaO-like_dom"/>
</dbReference>
<dbReference type="PROSITE" id="PS51664">
    <property type="entry name" value="YCAO"/>
    <property type="match status" value="1"/>
</dbReference>
<organism evidence="2 3">
    <name type="scientific">Saccharothrix ecbatanensis</name>
    <dbReference type="NCBI Taxonomy" id="1105145"/>
    <lineage>
        <taxon>Bacteria</taxon>
        <taxon>Bacillati</taxon>
        <taxon>Actinomycetota</taxon>
        <taxon>Actinomycetes</taxon>
        <taxon>Pseudonocardiales</taxon>
        <taxon>Pseudonocardiaceae</taxon>
        <taxon>Saccharothrix</taxon>
    </lineage>
</organism>
<evidence type="ECO:0000259" key="1">
    <source>
        <dbReference type="PROSITE" id="PS51664"/>
    </source>
</evidence>
<protein>
    <submittedName>
        <fullName evidence="2">Thiazole/oxazole-forming peptide maturase SagD family component</fullName>
    </submittedName>
</protein>
<sequence>MAAEMLVVRRTAGRRAAIDALARRIVGPITGLMPNLGFHTRPRHGTRVVITTGDLTGVHHLTGGSPAKPGSHHIGAAAVTMDDALIRTLAESIERYGHYAFPAHHRFAFAARADLDGPSLAPVELFDDEQFADPDFLFDPYDPDAPLGWWRMAALTGGPDLCVPAQSTLVGYPPRLAEDEPWLHAAVTTGSATHTDPARALLSAIQELVQLDATMGHWHTATRSARITFDQRTEALAGLIARYWDRRAPYPEFHLLPSPDLPGFTVACLIRPAGDVGPAVSVGLGADTSLTSAMHKALLEGTTLTTIPEEEPSPGDELFLDLEANVSHYARPENAHVVEDRFARCDAVRASDLPPDRGDDVRTTVRRYVTAFRATGKRLLYGDLTTPDVRRLGFHVLRVWSPDTLPLCLPGAPTGRHPRYRDYGGYSNTRPHPYP</sequence>
<keyword evidence="3" id="KW-1185">Reference proteome</keyword>
<dbReference type="EMBL" id="JACHMO010000001">
    <property type="protein sequence ID" value="MBB5805285.1"/>
    <property type="molecule type" value="Genomic_DNA"/>
</dbReference>
<comment type="caution">
    <text evidence="2">The sequence shown here is derived from an EMBL/GenBank/DDBJ whole genome shotgun (WGS) entry which is preliminary data.</text>
</comment>
<reference evidence="2 3" key="1">
    <citation type="submission" date="2020-08" db="EMBL/GenBank/DDBJ databases">
        <title>Sequencing the genomes of 1000 actinobacteria strains.</title>
        <authorList>
            <person name="Klenk H.-P."/>
        </authorList>
    </citation>
    <scope>NUCLEOTIDE SEQUENCE [LARGE SCALE GENOMIC DNA]</scope>
    <source>
        <strain evidence="2 3">DSM 45486</strain>
    </source>
</reference>
<dbReference type="AlphaFoldDB" id="A0A7W9M2S8"/>
<feature type="domain" description="YcaO" evidence="1">
    <location>
        <begin position="76"/>
        <end position="435"/>
    </location>
</feature>
<proteinExistence type="predicted"/>
<evidence type="ECO:0000313" key="3">
    <source>
        <dbReference type="Proteomes" id="UP000552097"/>
    </source>
</evidence>
<evidence type="ECO:0000313" key="2">
    <source>
        <dbReference type="EMBL" id="MBB5805285.1"/>
    </source>
</evidence>
<dbReference type="PANTHER" id="PTHR37809:SF1">
    <property type="entry name" value="RIBOSOMAL PROTEIN S12 METHYLTHIOTRANSFERASE ACCESSORY FACTOR YCAO"/>
    <property type="match status" value="1"/>
</dbReference>
<name>A0A7W9M2S8_9PSEU</name>
<dbReference type="RefSeq" id="WP_184923700.1">
    <property type="nucleotide sequence ID" value="NZ_JACHMO010000001.1"/>
</dbReference>
<dbReference type="Pfam" id="PF02624">
    <property type="entry name" value="YcaO"/>
    <property type="match status" value="1"/>
</dbReference>
<dbReference type="Gene3D" id="3.30.160.660">
    <property type="match status" value="1"/>
</dbReference>
<dbReference type="Gene3D" id="3.30.1330.230">
    <property type="match status" value="1"/>
</dbReference>
<dbReference type="Proteomes" id="UP000552097">
    <property type="component" value="Unassembled WGS sequence"/>
</dbReference>
<gene>
    <name evidence="2" type="ORF">F4560_005053</name>
</gene>
<dbReference type="PANTHER" id="PTHR37809">
    <property type="entry name" value="RIBOSOMAL PROTEIN S12 METHYLTHIOTRANSFERASE ACCESSORY FACTOR YCAO"/>
    <property type="match status" value="1"/>
</dbReference>
<dbReference type="Gene3D" id="3.30.40.250">
    <property type="match status" value="1"/>
</dbReference>